<dbReference type="InterPro" id="IPR050093">
    <property type="entry name" value="ABC_SmlMolc_Importer"/>
</dbReference>
<gene>
    <name evidence="5" type="primary">fbpC</name>
    <name evidence="5" type="ORF">ERS852394_02593</name>
</gene>
<keyword evidence="5" id="KW-0378">Hydrolase</keyword>
<dbReference type="Pfam" id="PF00005">
    <property type="entry name" value="ABC_tran"/>
    <property type="match status" value="1"/>
</dbReference>
<dbReference type="SMART" id="SM00382">
    <property type="entry name" value="AAA"/>
    <property type="match status" value="1"/>
</dbReference>
<dbReference type="PROSITE" id="PS50893">
    <property type="entry name" value="ABC_TRANSPORTER_2"/>
    <property type="match status" value="1"/>
</dbReference>
<dbReference type="SUPFAM" id="SSF52540">
    <property type="entry name" value="P-loop containing nucleoside triphosphate hydrolases"/>
    <property type="match status" value="1"/>
</dbReference>
<dbReference type="InterPro" id="IPR017871">
    <property type="entry name" value="ABC_transporter-like_CS"/>
</dbReference>
<dbReference type="Gene3D" id="3.40.50.300">
    <property type="entry name" value="P-loop containing nucleotide triphosphate hydrolases"/>
    <property type="match status" value="1"/>
</dbReference>
<evidence type="ECO:0000256" key="3">
    <source>
        <dbReference type="ARBA" id="ARBA00022840"/>
    </source>
</evidence>
<keyword evidence="3 5" id="KW-0067">ATP-binding</keyword>
<evidence type="ECO:0000256" key="1">
    <source>
        <dbReference type="ARBA" id="ARBA00022448"/>
    </source>
</evidence>
<dbReference type="InterPro" id="IPR003439">
    <property type="entry name" value="ABC_transporter-like_ATP-bd"/>
</dbReference>
<keyword evidence="1" id="KW-0813">Transport</keyword>
<dbReference type="InterPro" id="IPR003593">
    <property type="entry name" value="AAA+_ATPase"/>
</dbReference>
<dbReference type="Proteomes" id="UP000095409">
    <property type="component" value="Unassembled WGS sequence"/>
</dbReference>
<dbReference type="InterPro" id="IPR027417">
    <property type="entry name" value="P-loop_NTPase"/>
</dbReference>
<dbReference type="RefSeq" id="WP_055066498.1">
    <property type="nucleotide sequence ID" value="NZ_CYZD01000016.1"/>
</dbReference>
<feature type="domain" description="ABC transporter" evidence="4">
    <location>
        <begin position="2"/>
        <end position="232"/>
    </location>
</feature>
<evidence type="ECO:0000256" key="2">
    <source>
        <dbReference type="ARBA" id="ARBA00022741"/>
    </source>
</evidence>
<accession>A0A174GGH5</accession>
<keyword evidence="2" id="KW-0547">Nucleotide-binding</keyword>
<evidence type="ECO:0000259" key="4">
    <source>
        <dbReference type="PROSITE" id="PS50893"/>
    </source>
</evidence>
<dbReference type="EC" id="3.6.3.30" evidence="5"/>
<dbReference type="GO" id="GO:0016887">
    <property type="term" value="F:ATP hydrolysis activity"/>
    <property type="evidence" value="ECO:0007669"/>
    <property type="project" value="InterPro"/>
</dbReference>
<sequence>MAIQVNIEKNFKGFSLKSVFESNTSATGILGASGSGKSMTLRCIAGIETPDRGKIVINGRTVFDSEKKINLKPQERQIGYLFQNYALFPTMTVKDNVLCGYRGEKGQREEKARDFMKRYQLEGLENRYPSQLSGGQQQRVALARMMIGEPEAILLDEPFSALDGYLKDVLQKDMQEFLKQYQGDMLMVTHSRDEAFRFCNELMLLKDGKTLIFGDTRKLFEQPQLLEAARLTGCKNSSRIERMGEYQVFALDWGISLRTEQKVELDMTHIAIRGHWIRPSEKAGENCLVFEAAEYVETTFEHQYLVKSPGMEDGAVLWWMRPKKSFTDEHDKNLPKYLYLPPEHLMLLK</sequence>
<name>A0A174GGH5_9FIRM</name>
<reference evidence="5 6" key="1">
    <citation type="submission" date="2015-09" db="EMBL/GenBank/DDBJ databases">
        <authorList>
            <consortium name="Pathogen Informatics"/>
        </authorList>
    </citation>
    <scope>NUCLEOTIDE SEQUENCE [LARGE SCALE GENOMIC DNA]</scope>
    <source>
        <strain evidence="5 6">2789STDY5608837</strain>
    </source>
</reference>
<dbReference type="EMBL" id="CYZD01000016">
    <property type="protein sequence ID" value="CUO61443.1"/>
    <property type="molecule type" value="Genomic_DNA"/>
</dbReference>
<dbReference type="PANTHER" id="PTHR42781">
    <property type="entry name" value="SPERMIDINE/PUTRESCINE IMPORT ATP-BINDING PROTEIN POTA"/>
    <property type="match status" value="1"/>
</dbReference>
<organism evidence="5 6">
    <name type="scientific">Blautia obeum</name>
    <dbReference type="NCBI Taxonomy" id="40520"/>
    <lineage>
        <taxon>Bacteria</taxon>
        <taxon>Bacillati</taxon>
        <taxon>Bacillota</taxon>
        <taxon>Clostridia</taxon>
        <taxon>Lachnospirales</taxon>
        <taxon>Lachnospiraceae</taxon>
        <taxon>Blautia</taxon>
    </lineage>
</organism>
<evidence type="ECO:0000313" key="5">
    <source>
        <dbReference type="EMBL" id="CUO61443.1"/>
    </source>
</evidence>
<evidence type="ECO:0000313" key="6">
    <source>
        <dbReference type="Proteomes" id="UP000095409"/>
    </source>
</evidence>
<dbReference type="AlphaFoldDB" id="A0A174GGH5"/>
<dbReference type="PROSITE" id="PS00211">
    <property type="entry name" value="ABC_TRANSPORTER_1"/>
    <property type="match status" value="1"/>
</dbReference>
<proteinExistence type="predicted"/>
<protein>
    <submittedName>
        <fullName evidence="5">Fe(3+) ions import ATP-binding protein FbpC</fullName>
        <ecNumber evidence="5">3.6.3.30</ecNumber>
    </submittedName>
</protein>
<dbReference type="PANTHER" id="PTHR42781:SF4">
    <property type="entry name" value="SPERMIDINE_PUTRESCINE IMPORT ATP-BINDING PROTEIN POTA"/>
    <property type="match status" value="1"/>
</dbReference>
<dbReference type="GO" id="GO:0005524">
    <property type="term" value="F:ATP binding"/>
    <property type="evidence" value="ECO:0007669"/>
    <property type="project" value="UniProtKB-KW"/>
</dbReference>